<dbReference type="PANTHER" id="PTHR46890:SF48">
    <property type="entry name" value="RNA-DIRECTED DNA POLYMERASE"/>
    <property type="match status" value="1"/>
</dbReference>
<gene>
    <name evidence="1" type="ORF">BUALT_Bualt10G0010500</name>
</gene>
<evidence type="ECO:0000313" key="1">
    <source>
        <dbReference type="EMBL" id="KAG8374583.1"/>
    </source>
</evidence>
<dbReference type="InterPro" id="IPR052343">
    <property type="entry name" value="Retrotransposon-Effector_Assoc"/>
</dbReference>
<dbReference type="EMBL" id="WHWC01000010">
    <property type="protein sequence ID" value="KAG8374583.1"/>
    <property type="molecule type" value="Genomic_DNA"/>
</dbReference>
<accession>A0AAV6WWI5</accession>
<sequence>MSFVLRKIIGDKTRPVSGLLKEDLKRSAINYFQSILSKEEIYLFESECHQSDGFSAYFCQYCWDVIQDDIIAAVVDFFHCTPILRSFTMTSLILIPKLGNPSSWSDFSPISLYNVSDKILYKLLSIRLATLLPHLIDPSQSGFVHGKLIRVKDMIHSLDSRVFQLILHGPTLERRVNALSTS</sequence>
<organism evidence="1 2">
    <name type="scientific">Buddleja alternifolia</name>
    <dbReference type="NCBI Taxonomy" id="168488"/>
    <lineage>
        <taxon>Eukaryota</taxon>
        <taxon>Viridiplantae</taxon>
        <taxon>Streptophyta</taxon>
        <taxon>Embryophyta</taxon>
        <taxon>Tracheophyta</taxon>
        <taxon>Spermatophyta</taxon>
        <taxon>Magnoliopsida</taxon>
        <taxon>eudicotyledons</taxon>
        <taxon>Gunneridae</taxon>
        <taxon>Pentapetalae</taxon>
        <taxon>asterids</taxon>
        <taxon>lamiids</taxon>
        <taxon>Lamiales</taxon>
        <taxon>Scrophulariaceae</taxon>
        <taxon>Buddlejeae</taxon>
        <taxon>Buddleja</taxon>
    </lineage>
</organism>
<dbReference type="PANTHER" id="PTHR46890">
    <property type="entry name" value="NON-LTR RETROLELEMENT REVERSE TRANSCRIPTASE-LIKE PROTEIN-RELATED"/>
    <property type="match status" value="1"/>
</dbReference>
<evidence type="ECO:0008006" key="3">
    <source>
        <dbReference type="Google" id="ProtNLM"/>
    </source>
</evidence>
<comment type="caution">
    <text evidence="1">The sequence shown here is derived from an EMBL/GenBank/DDBJ whole genome shotgun (WGS) entry which is preliminary data.</text>
</comment>
<protein>
    <recommendedName>
        <fullName evidence="3">Reverse transcriptase domain-containing protein</fullName>
    </recommendedName>
</protein>
<evidence type="ECO:0000313" key="2">
    <source>
        <dbReference type="Proteomes" id="UP000826271"/>
    </source>
</evidence>
<keyword evidence="2" id="KW-1185">Reference proteome</keyword>
<name>A0AAV6WWI5_9LAMI</name>
<dbReference type="Proteomes" id="UP000826271">
    <property type="component" value="Unassembled WGS sequence"/>
</dbReference>
<dbReference type="AlphaFoldDB" id="A0AAV6WWI5"/>
<proteinExistence type="predicted"/>
<reference evidence="1" key="1">
    <citation type="submission" date="2019-10" db="EMBL/GenBank/DDBJ databases">
        <authorList>
            <person name="Zhang R."/>
            <person name="Pan Y."/>
            <person name="Wang J."/>
            <person name="Ma R."/>
            <person name="Yu S."/>
        </authorList>
    </citation>
    <scope>NUCLEOTIDE SEQUENCE</scope>
    <source>
        <strain evidence="1">LA-IB0</strain>
        <tissue evidence="1">Leaf</tissue>
    </source>
</reference>